<dbReference type="Gene3D" id="1.10.260.40">
    <property type="entry name" value="lambda repressor-like DNA-binding domains"/>
    <property type="match status" value="1"/>
</dbReference>
<reference evidence="2 3" key="1">
    <citation type="submission" date="2016-04" db="EMBL/GenBank/DDBJ databases">
        <title>The complete genome sequence of Erythrobacter atlanticus s21-N3.</title>
        <authorList>
            <person name="Wang W."/>
            <person name="Wang L."/>
            <person name="Zhuang L."/>
            <person name="Shao Z."/>
        </authorList>
    </citation>
    <scope>NUCLEOTIDE SEQUENCE [LARGE SCALE GENOMIC DNA]</scope>
    <source>
        <strain evidence="3">s21-N3</strain>
        <plasmid evidence="3">Plasmid</plasmid>
    </source>
</reference>
<protein>
    <submittedName>
        <fullName evidence="2">XRE family transcriptional regulator</fullName>
    </submittedName>
</protein>
<name>A0A161J4N2_9SPHN</name>
<evidence type="ECO:0000313" key="2">
    <source>
        <dbReference type="EMBL" id="ANC50669.1"/>
    </source>
</evidence>
<dbReference type="AlphaFoldDB" id="A0A161J4N2"/>
<accession>A0A161J4N2</accession>
<proteinExistence type="predicted"/>
<dbReference type="Pfam" id="PF13744">
    <property type="entry name" value="HTH_37"/>
    <property type="match status" value="1"/>
</dbReference>
<dbReference type="InterPro" id="IPR039554">
    <property type="entry name" value="HigA2-like_HTH"/>
</dbReference>
<geneLocation type="plasmid" evidence="3"/>
<keyword evidence="3" id="KW-1185">Reference proteome</keyword>
<dbReference type="InterPro" id="IPR010982">
    <property type="entry name" value="Lambda_DNA-bd_dom_sf"/>
</dbReference>
<dbReference type="EMBL" id="CP015441">
    <property type="protein sequence ID" value="ANC50669.1"/>
    <property type="molecule type" value="Genomic_DNA"/>
</dbReference>
<evidence type="ECO:0000313" key="3">
    <source>
        <dbReference type="Proteomes" id="UP000059113"/>
    </source>
</evidence>
<dbReference type="Proteomes" id="UP000059113">
    <property type="component" value="Plasmid"/>
</dbReference>
<dbReference type="GO" id="GO:0003677">
    <property type="term" value="F:DNA binding"/>
    <property type="evidence" value="ECO:0007669"/>
    <property type="project" value="InterPro"/>
</dbReference>
<sequence length="115" mass="12920">MTEQKDDIELVRGSGNVFADFDVADASLRQLRAILAAEVVKTLDKEKLTVRDAQARTGIAAADFSRIRQVKLDRFTVDRLMRILDRLDRDVRVKVSVAARPEHLAACRRGIATSR</sequence>
<gene>
    <name evidence="2" type="ORF">CP97_14979</name>
</gene>
<dbReference type="KEGG" id="ery:CP97_14979"/>
<evidence type="ECO:0000259" key="1">
    <source>
        <dbReference type="Pfam" id="PF13744"/>
    </source>
</evidence>
<dbReference type="SUPFAM" id="SSF47413">
    <property type="entry name" value="lambda repressor-like DNA-binding domains"/>
    <property type="match status" value="1"/>
</dbReference>
<organism evidence="2 3">
    <name type="scientific">Aurantiacibacter atlanticus</name>
    <dbReference type="NCBI Taxonomy" id="1648404"/>
    <lineage>
        <taxon>Bacteria</taxon>
        <taxon>Pseudomonadati</taxon>
        <taxon>Pseudomonadota</taxon>
        <taxon>Alphaproteobacteria</taxon>
        <taxon>Sphingomonadales</taxon>
        <taxon>Erythrobacteraceae</taxon>
        <taxon>Aurantiacibacter</taxon>
    </lineage>
</organism>
<dbReference type="RefSeq" id="WP_063612636.1">
    <property type="nucleotide sequence ID" value="NZ_CP015441.1"/>
</dbReference>
<feature type="domain" description="HigA2-like helix-turn-helix" evidence="1">
    <location>
        <begin position="17"/>
        <end position="96"/>
    </location>
</feature>
<keyword evidence="2" id="KW-0614">Plasmid</keyword>
<dbReference type="OrthoDB" id="9795596at2"/>